<dbReference type="RefSeq" id="XP_024320973.1">
    <property type="nucleotide sequence ID" value="XM_024471350.1"/>
</dbReference>
<dbReference type="EMBL" id="KV441407">
    <property type="protein sequence ID" value="OAF55674.1"/>
    <property type="molecule type" value="Genomic_DNA"/>
</dbReference>
<protein>
    <submittedName>
        <fullName evidence="1">Uncharacterized protein</fullName>
    </submittedName>
</protein>
<name>A0A177A410_9PEZI</name>
<gene>
    <name evidence="1" type="ORF">VC83_07785</name>
</gene>
<dbReference type="GeneID" id="36290829"/>
<accession>A0A177A410</accession>
<dbReference type="Proteomes" id="UP000077154">
    <property type="component" value="Unassembled WGS sequence"/>
</dbReference>
<dbReference type="OrthoDB" id="3604263at2759"/>
<evidence type="ECO:0000313" key="1">
    <source>
        <dbReference type="EMBL" id="OAF55674.1"/>
    </source>
</evidence>
<organism evidence="1">
    <name type="scientific">Pseudogymnoascus destructans</name>
    <dbReference type="NCBI Taxonomy" id="655981"/>
    <lineage>
        <taxon>Eukaryota</taxon>
        <taxon>Fungi</taxon>
        <taxon>Dikarya</taxon>
        <taxon>Ascomycota</taxon>
        <taxon>Pezizomycotina</taxon>
        <taxon>Leotiomycetes</taxon>
        <taxon>Thelebolales</taxon>
        <taxon>Thelebolaceae</taxon>
        <taxon>Pseudogymnoascus</taxon>
    </lineage>
</organism>
<proteinExistence type="predicted"/>
<dbReference type="AlphaFoldDB" id="A0A177A410"/>
<reference evidence="1" key="1">
    <citation type="submission" date="2016-03" db="EMBL/GenBank/DDBJ databases">
        <title>Updated assembly of Pseudogymnoascus destructans, the fungus causing white-nose syndrome of bats.</title>
        <authorList>
            <person name="Palmer J.M."/>
            <person name="Drees K.P."/>
            <person name="Foster J.T."/>
            <person name="Lindner D.L."/>
        </authorList>
    </citation>
    <scope>NUCLEOTIDE SEQUENCE [LARGE SCALE GENOMIC DNA]</scope>
    <source>
        <strain evidence="1">20631-21</strain>
    </source>
</reference>
<dbReference type="VEuPathDB" id="FungiDB:GMDG_00947"/>
<sequence length="162" mass="17799">MASEVGPRTHALPNPAIMANEFRSSSQAFANAAAALTAVSEAQSSLGTEISRFPQAPAFQALQIQQQLASIQAELRASYYNTSAMLANQRVTQADQQLRPLRNITTNQPIPRFPRDLARVQGITNINTFRQFMTELGLDVPEEWPIASARQDFRQAIGCSPI</sequence>